<dbReference type="GeneID" id="89934102"/>
<comment type="subcellular location">
    <subcellularLocation>
        <location evidence="1">Membrane</location>
        <topology evidence="1">Single-pass type IV membrane protein</topology>
    </subcellularLocation>
</comment>
<dbReference type="SUPFAM" id="SSF47661">
    <property type="entry name" value="t-snare proteins"/>
    <property type="match status" value="1"/>
</dbReference>
<feature type="domain" description="T-SNARE coiled-coil homology" evidence="9">
    <location>
        <begin position="223"/>
        <end position="285"/>
    </location>
</feature>
<keyword evidence="7 8" id="KW-0472">Membrane</keyword>
<dbReference type="GO" id="GO:0048278">
    <property type="term" value="P:vesicle docking"/>
    <property type="evidence" value="ECO:0007669"/>
    <property type="project" value="TreeGrafter"/>
</dbReference>
<dbReference type="CDD" id="cd15844">
    <property type="entry name" value="SNARE_syntaxin5"/>
    <property type="match status" value="1"/>
</dbReference>
<dbReference type="RefSeq" id="XP_064675227.1">
    <property type="nucleotide sequence ID" value="XM_064809978.1"/>
</dbReference>
<dbReference type="InterPro" id="IPR000727">
    <property type="entry name" value="T_SNARE_dom"/>
</dbReference>
<organism evidence="10 11">
    <name type="scientific">Canariomyces notabilis</name>
    <dbReference type="NCBI Taxonomy" id="2074819"/>
    <lineage>
        <taxon>Eukaryota</taxon>
        <taxon>Fungi</taxon>
        <taxon>Dikarya</taxon>
        <taxon>Ascomycota</taxon>
        <taxon>Pezizomycotina</taxon>
        <taxon>Sordariomycetes</taxon>
        <taxon>Sordariomycetidae</taxon>
        <taxon>Sordariales</taxon>
        <taxon>Chaetomiaceae</taxon>
        <taxon>Canariomyces</taxon>
    </lineage>
</organism>
<keyword evidence="4 8" id="KW-0812">Transmembrane</keyword>
<evidence type="ECO:0000256" key="3">
    <source>
        <dbReference type="ARBA" id="ARBA00022448"/>
    </source>
</evidence>
<dbReference type="AlphaFoldDB" id="A0AAN6TNF9"/>
<dbReference type="GO" id="GO:0000139">
    <property type="term" value="C:Golgi membrane"/>
    <property type="evidence" value="ECO:0007669"/>
    <property type="project" value="TreeGrafter"/>
</dbReference>
<dbReference type="FunFam" id="1.20.58.70:FF:000007">
    <property type="entry name" value="ER-golgi SNARE complex subunit"/>
    <property type="match status" value="1"/>
</dbReference>
<reference evidence="10" key="2">
    <citation type="submission" date="2023-05" db="EMBL/GenBank/DDBJ databases">
        <authorList>
            <consortium name="Lawrence Berkeley National Laboratory"/>
            <person name="Steindorff A."/>
            <person name="Hensen N."/>
            <person name="Bonometti L."/>
            <person name="Westerberg I."/>
            <person name="Brannstrom I.O."/>
            <person name="Guillou S."/>
            <person name="Cros-Aarteil S."/>
            <person name="Calhoun S."/>
            <person name="Haridas S."/>
            <person name="Kuo A."/>
            <person name="Mondo S."/>
            <person name="Pangilinan J."/>
            <person name="Riley R."/>
            <person name="Labutti K."/>
            <person name="Andreopoulos B."/>
            <person name="Lipzen A."/>
            <person name="Chen C."/>
            <person name="Yanf M."/>
            <person name="Daum C."/>
            <person name="Ng V."/>
            <person name="Clum A."/>
            <person name="Ohm R."/>
            <person name="Martin F."/>
            <person name="Silar P."/>
            <person name="Natvig D."/>
            <person name="Lalanne C."/>
            <person name="Gautier V."/>
            <person name="Ament-Velasquez S.L."/>
            <person name="Kruys A."/>
            <person name="Hutchinson M.I."/>
            <person name="Powell A.J."/>
            <person name="Barry K."/>
            <person name="Miller A.N."/>
            <person name="Grigoriev I.V."/>
            <person name="Debuchy R."/>
            <person name="Gladieux P."/>
            <person name="Thoren M.H."/>
            <person name="Johannesson H."/>
        </authorList>
    </citation>
    <scope>NUCLEOTIDE SEQUENCE</scope>
    <source>
        <strain evidence="10">CBS 508.74</strain>
    </source>
</reference>
<dbReference type="GO" id="GO:0006886">
    <property type="term" value="P:intracellular protein transport"/>
    <property type="evidence" value="ECO:0007669"/>
    <property type="project" value="TreeGrafter"/>
</dbReference>
<evidence type="ECO:0000313" key="10">
    <source>
        <dbReference type="EMBL" id="KAK4117657.1"/>
    </source>
</evidence>
<evidence type="ECO:0000259" key="9">
    <source>
        <dbReference type="PROSITE" id="PS50192"/>
    </source>
</evidence>
<dbReference type="InterPro" id="IPR010989">
    <property type="entry name" value="SNARE"/>
</dbReference>
<comment type="caution">
    <text evidence="10">The sequence shown here is derived from an EMBL/GenBank/DDBJ whole genome shotgun (WGS) entry which is preliminary data.</text>
</comment>
<evidence type="ECO:0000256" key="6">
    <source>
        <dbReference type="ARBA" id="ARBA00023054"/>
    </source>
</evidence>
<evidence type="ECO:0000256" key="1">
    <source>
        <dbReference type="ARBA" id="ARBA00004211"/>
    </source>
</evidence>
<dbReference type="Proteomes" id="UP001302812">
    <property type="component" value="Unassembled WGS sequence"/>
</dbReference>
<evidence type="ECO:0000256" key="8">
    <source>
        <dbReference type="SAM" id="Phobius"/>
    </source>
</evidence>
<dbReference type="GO" id="GO:0005484">
    <property type="term" value="F:SNAP receptor activity"/>
    <property type="evidence" value="ECO:0007669"/>
    <property type="project" value="TreeGrafter"/>
</dbReference>
<protein>
    <submittedName>
        <fullName evidence="10">t-SNARE</fullName>
    </submittedName>
</protein>
<keyword evidence="11" id="KW-1185">Reference proteome</keyword>
<dbReference type="PANTHER" id="PTHR19957">
    <property type="entry name" value="SYNTAXIN"/>
    <property type="match status" value="1"/>
</dbReference>
<evidence type="ECO:0000313" key="11">
    <source>
        <dbReference type="Proteomes" id="UP001302812"/>
    </source>
</evidence>
<dbReference type="GO" id="GO:0006888">
    <property type="term" value="P:endoplasmic reticulum to Golgi vesicle-mediated transport"/>
    <property type="evidence" value="ECO:0007669"/>
    <property type="project" value="TreeGrafter"/>
</dbReference>
<dbReference type="GO" id="GO:0031201">
    <property type="term" value="C:SNARE complex"/>
    <property type="evidence" value="ECO:0007669"/>
    <property type="project" value="TreeGrafter"/>
</dbReference>
<gene>
    <name evidence="10" type="ORF">N656DRAFT_53314</name>
</gene>
<keyword evidence="3" id="KW-0813">Transport</keyword>
<dbReference type="SMART" id="SM00397">
    <property type="entry name" value="t_SNARE"/>
    <property type="match status" value="1"/>
</dbReference>
<dbReference type="EMBL" id="MU853332">
    <property type="protein sequence ID" value="KAK4117657.1"/>
    <property type="molecule type" value="Genomic_DNA"/>
</dbReference>
<dbReference type="PANTHER" id="PTHR19957:SF3">
    <property type="entry name" value="SYNTAXIN-5"/>
    <property type="match status" value="1"/>
</dbReference>
<evidence type="ECO:0000256" key="2">
    <source>
        <dbReference type="ARBA" id="ARBA00009063"/>
    </source>
</evidence>
<dbReference type="InterPro" id="IPR045242">
    <property type="entry name" value="Syntaxin"/>
</dbReference>
<keyword evidence="6" id="KW-0175">Coiled coil</keyword>
<proteinExistence type="inferred from homology"/>
<dbReference type="Gene3D" id="1.20.58.70">
    <property type="match status" value="1"/>
</dbReference>
<keyword evidence="5 8" id="KW-1133">Transmembrane helix</keyword>
<dbReference type="GO" id="GO:0006906">
    <property type="term" value="P:vesicle fusion"/>
    <property type="evidence" value="ECO:0007669"/>
    <property type="project" value="TreeGrafter"/>
</dbReference>
<feature type="transmembrane region" description="Helical" evidence="8">
    <location>
        <begin position="294"/>
        <end position="313"/>
    </location>
</feature>
<evidence type="ECO:0000256" key="4">
    <source>
        <dbReference type="ARBA" id="ARBA00022692"/>
    </source>
</evidence>
<sequence>MAVAINDRTAEFRHIVTAAKRKQAAKPGSQRLLNDAQKSAASANGQPRRSEFARNAAEIGRGISATMGKLEKLAQLAKKRSLFDDNPVEVNELTFIIKQDLSRLNEEIRNLQALSKRLHPKPDQEGENNKNILLLLQGKLGDVSANFKDVLEIRTKNIQASRSRTEAFVSNVGQHAHASLPQSASPLYSTPNRGTPSPGADLISLNPMGNQQLQLQMMEEGQNTYIQQREQAIGAIESTINELGSIFGQLAAMVSEQTEMIQRIDANTEDVVDNVEGAQKELLRYWSRVSGNRWLIAKMFGVLMVFFLLWVLIAG</sequence>
<evidence type="ECO:0000256" key="5">
    <source>
        <dbReference type="ARBA" id="ARBA00022989"/>
    </source>
</evidence>
<dbReference type="PROSITE" id="PS50192">
    <property type="entry name" value="T_SNARE"/>
    <property type="match status" value="1"/>
</dbReference>
<evidence type="ECO:0000256" key="7">
    <source>
        <dbReference type="ARBA" id="ARBA00023136"/>
    </source>
</evidence>
<comment type="similarity">
    <text evidence="2">Belongs to the syntaxin family.</text>
</comment>
<name>A0AAN6TNF9_9PEZI</name>
<dbReference type="Pfam" id="PF05739">
    <property type="entry name" value="SNARE"/>
    <property type="match status" value="1"/>
</dbReference>
<dbReference type="GO" id="GO:0000149">
    <property type="term" value="F:SNARE binding"/>
    <property type="evidence" value="ECO:0007669"/>
    <property type="project" value="TreeGrafter"/>
</dbReference>
<reference evidence="10" key="1">
    <citation type="journal article" date="2023" name="Mol. Phylogenet. Evol.">
        <title>Genome-scale phylogeny and comparative genomics of the fungal order Sordariales.</title>
        <authorList>
            <person name="Hensen N."/>
            <person name="Bonometti L."/>
            <person name="Westerberg I."/>
            <person name="Brannstrom I.O."/>
            <person name="Guillou S."/>
            <person name="Cros-Aarteil S."/>
            <person name="Calhoun S."/>
            <person name="Haridas S."/>
            <person name="Kuo A."/>
            <person name="Mondo S."/>
            <person name="Pangilinan J."/>
            <person name="Riley R."/>
            <person name="LaButti K."/>
            <person name="Andreopoulos B."/>
            <person name="Lipzen A."/>
            <person name="Chen C."/>
            <person name="Yan M."/>
            <person name="Daum C."/>
            <person name="Ng V."/>
            <person name="Clum A."/>
            <person name="Steindorff A."/>
            <person name="Ohm R.A."/>
            <person name="Martin F."/>
            <person name="Silar P."/>
            <person name="Natvig D.O."/>
            <person name="Lalanne C."/>
            <person name="Gautier V."/>
            <person name="Ament-Velasquez S.L."/>
            <person name="Kruys A."/>
            <person name="Hutchinson M.I."/>
            <person name="Powell A.J."/>
            <person name="Barry K."/>
            <person name="Miller A.N."/>
            <person name="Grigoriev I.V."/>
            <person name="Debuchy R."/>
            <person name="Gladieux P."/>
            <person name="Hiltunen Thoren M."/>
            <person name="Johannesson H."/>
        </authorList>
    </citation>
    <scope>NUCLEOTIDE SEQUENCE</scope>
    <source>
        <strain evidence="10">CBS 508.74</strain>
    </source>
</reference>
<accession>A0AAN6TNF9</accession>